<reference evidence="2" key="1">
    <citation type="submission" date="2015-04" db="UniProtKB">
        <authorList>
            <consortium name="EnsemblPlants"/>
        </authorList>
    </citation>
    <scope>IDENTIFICATION</scope>
</reference>
<evidence type="ECO:0000313" key="3">
    <source>
        <dbReference type="Proteomes" id="UP000008021"/>
    </source>
</evidence>
<dbReference type="EnsemblPlants" id="OMERI03G23980.1">
    <property type="protein sequence ID" value="OMERI03G23980.1"/>
    <property type="gene ID" value="OMERI03G23980"/>
</dbReference>
<keyword evidence="3" id="KW-1185">Reference proteome</keyword>
<dbReference type="Proteomes" id="UP000008021">
    <property type="component" value="Chromosome 3"/>
</dbReference>
<feature type="compositionally biased region" description="Low complexity" evidence="1">
    <location>
        <begin position="24"/>
        <end position="74"/>
    </location>
</feature>
<dbReference type="Gramene" id="OMERI03G23980.1">
    <property type="protein sequence ID" value="OMERI03G23980.1"/>
    <property type="gene ID" value="OMERI03G23980"/>
</dbReference>
<evidence type="ECO:0000256" key="1">
    <source>
        <dbReference type="SAM" id="MobiDB-lite"/>
    </source>
</evidence>
<reference evidence="2" key="2">
    <citation type="submission" date="2018-05" db="EMBL/GenBank/DDBJ databases">
        <title>OmerRS3 (Oryza meridionalis Reference Sequence Version 3).</title>
        <authorList>
            <person name="Zhang J."/>
            <person name="Kudrna D."/>
            <person name="Lee S."/>
            <person name="Talag J."/>
            <person name="Welchert J."/>
            <person name="Wing R.A."/>
        </authorList>
    </citation>
    <scope>NUCLEOTIDE SEQUENCE [LARGE SCALE GENOMIC DNA]</scope>
    <source>
        <strain evidence="2">cv. OR44</strain>
    </source>
</reference>
<proteinExistence type="predicted"/>
<organism evidence="2">
    <name type="scientific">Oryza meridionalis</name>
    <dbReference type="NCBI Taxonomy" id="40149"/>
    <lineage>
        <taxon>Eukaryota</taxon>
        <taxon>Viridiplantae</taxon>
        <taxon>Streptophyta</taxon>
        <taxon>Embryophyta</taxon>
        <taxon>Tracheophyta</taxon>
        <taxon>Spermatophyta</taxon>
        <taxon>Magnoliopsida</taxon>
        <taxon>Liliopsida</taxon>
        <taxon>Poales</taxon>
        <taxon>Poaceae</taxon>
        <taxon>BOP clade</taxon>
        <taxon>Oryzoideae</taxon>
        <taxon>Oryzeae</taxon>
        <taxon>Oryzinae</taxon>
        <taxon>Oryza</taxon>
    </lineage>
</organism>
<sequence length="126" mass="12729">MAAVLQDHGMMTPVLGGSRSTPHSTGSSPASQLSSSSPSSATIAPRASPTPCSRSSSTTSTRPSNNSSSAPSASFTDDGVDALAITATSLRKLSIASCTFGAKGLEVVLLSYLQLKELFVDAASHL</sequence>
<dbReference type="STRING" id="40149.A0A0E0D3V6"/>
<name>A0A0E0D3V6_9ORYZ</name>
<dbReference type="HOGENOM" id="CLU_1985137_0_0_1"/>
<accession>A0A0E0D3V6</accession>
<protein>
    <submittedName>
        <fullName evidence="2">Uncharacterized protein</fullName>
    </submittedName>
</protein>
<evidence type="ECO:0000313" key="2">
    <source>
        <dbReference type="EnsemblPlants" id="OMERI03G23980.1"/>
    </source>
</evidence>
<feature type="region of interest" description="Disordered" evidence="1">
    <location>
        <begin position="1"/>
        <end position="76"/>
    </location>
</feature>
<dbReference type="AlphaFoldDB" id="A0A0E0D3V6"/>